<dbReference type="GO" id="GO:0009378">
    <property type="term" value="F:four-way junction helicase activity"/>
    <property type="evidence" value="ECO:0007669"/>
    <property type="project" value="InterPro"/>
</dbReference>
<evidence type="ECO:0000256" key="1">
    <source>
        <dbReference type="ARBA" id="ARBA00022490"/>
    </source>
</evidence>
<accession>A0A1F6MEB8</accession>
<dbReference type="GO" id="GO:0005524">
    <property type="term" value="F:ATP binding"/>
    <property type="evidence" value="ECO:0007669"/>
    <property type="project" value="InterPro"/>
</dbReference>
<dbReference type="NCBIfam" id="TIGR00084">
    <property type="entry name" value="ruvA"/>
    <property type="match status" value="1"/>
</dbReference>
<dbReference type="AlphaFoldDB" id="A0A1F6MEB8"/>
<keyword evidence="3" id="KW-0238">DNA-binding</keyword>
<feature type="non-terminal residue" evidence="7">
    <location>
        <position position="1"/>
    </location>
</feature>
<dbReference type="STRING" id="1798683.A3C90_01560"/>
<dbReference type="Proteomes" id="UP000177457">
    <property type="component" value="Unassembled WGS sequence"/>
</dbReference>
<dbReference type="GO" id="GO:0009379">
    <property type="term" value="C:Holliday junction helicase complex"/>
    <property type="evidence" value="ECO:0007669"/>
    <property type="project" value="InterPro"/>
</dbReference>
<organism evidence="7 8">
    <name type="scientific">Candidatus Magasanikbacteria bacterium RIFCSPHIGHO2_02_FULL_51_14</name>
    <dbReference type="NCBI Taxonomy" id="1798683"/>
    <lineage>
        <taxon>Bacteria</taxon>
        <taxon>Candidatus Magasanikiibacteriota</taxon>
    </lineage>
</organism>
<dbReference type="InterPro" id="IPR003583">
    <property type="entry name" value="Hlx-hairpin-Hlx_DNA-bd_motif"/>
</dbReference>
<reference evidence="7 8" key="1">
    <citation type="journal article" date="2016" name="Nat. Commun.">
        <title>Thousands of microbial genomes shed light on interconnected biogeochemical processes in an aquifer system.</title>
        <authorList>
            <person name="Anantharaman K."/>
            <person name="Brown C.T."/>
            <person name="Hug L.A."/>
            <person name="Sharon I."/>
            <person name="Castelle C.J."/>
            <person name="Probst A.J."/>
            <person name="Thomas B.C."/>
            <person name="Singh A."/>
            <person name="Wilkins M.J."/>
            <person name="Karaoz U."/>
            <person name="Brodie E.L."/>
            <person name="Williams K.H."/>
            <person name="Hubbard S.S."/>
            <person name="Banfield J.F."/>
        </authorList>
    </citation>
    <scope>NUCLEOTIDE SEQUENCE [LARGE SCALE GENOMIC DNA]</scope>
</reference>
<dbReference type="Gene3D" id="1.10.8.10">
    <property type="entry name" value="DNA helicase RuvA subunit, C-terminal domain"/>
    <property type="match status" value="1"/>
</dbReference>
<feature type="domain" description="Helix-hairpin-helix DNA-binding motif class 1" evidence="6">
    <location>
        <begin position="36"/>
        <end position="55"/>
    </location>
</feature>
<protein>
    <recommendedName>
        <fullName evidence="6">Helix-hairpin-helix DNA-binding motif class 1 domain-containing protein</fullName>
    </recommendedName>
</protein>
<keyword evidence="5" id="KW-0234">DNA repair</keyword>
<dbReference type="SUPFAM" id="SSF46929">
    <property type="entry name" value="DNA helicase RuvA subunit, C-terminal domain"/>
    <property type="match status" value="1"/>
</dbReference>
<dbReference type="SMART" id="SM00278">
    <property type="entry name" value="HhH1"/>
    <property type="match status" value="2"/>
</dbReference>
<evidence type="ECO:0000256" key="4">
    <source>
        <dbReference type="ARBA" id="ARBA00023172"/>
    </source>
</evidence>
<evidence type="ECO:0000313" key="7">
    <source>
        <dbReference type="EMBL" id="OGH69900.1"/>
    </source>
</evidence>
<keyword evidence="1" id="KW-0963">Cytoplasm</keyword>
<sequence>KLRIGSEVEMPAYLKVSDTGMQLFGFQSNDERIFFQLLITVSGVGPKTAMHILSLGSLDNIQSAISRSDVAYLTAVQGIGKKTAERVVVELKSKVTSHKTHTTSQGDGTTLGEAIDGLVALGYSKDEARDAVHGIATDGKSTETILREALKHTQ</sequence>
<name>A0A1F6MEB8_9BACT</name>
<dbReference type="InterPro" id="IPR011114">
    <property type="entry name" value="RuvA_C"/>
</dbReference>
<gene>
    <name evidence="7" type="ORF">A3C90_01560</name>
</gene>
<dbReference type="HAMAP" id="MF_00031">
    <property type="entry name" value="DNA_HJ_migration_RuvA"/>
    <property type="match status" value="1"/>
</dbReference>
<dbReference type="InterPro" id="IPR036267">
    <property type="entry name" value="RuvA_C_sf"/>
</dbReference>
<feature type="domain" description="Helix-hairpin-helix DNA-binding motif class 1" evidence="6">
    <location>
        <begin position="71"/>
        <end position="90"/>
    </location>
</feature>
<dbReference type="InterPro" id="IPR000085">
    <property type="entry name" value="RuvA"/>
</dbReference>
<dbReference type="CDD" id="cd14332">
    <property type="entry name" value="UBA_RuvA_C"/>
    <property type="match status" value="1"/>
</dbReference>
<dbReference type="Gene3D" id="1.10.150.20">
    <property type="entry name" value="5' to 3' exonuclease, C-terminal subdomain"/>
    <property type="match status" value="1"/>
</dbReference>
<dbReference type="GO" id="GO:0006281">
    <property type="term" value="P:DNA repair"/>
    <property type="evidence" value="ECO:0007669"/>
    <property type="project" value="UniProtKB-KW"/>
</dbReference>
<dbReference type="GO" id="GO:0006310">
    <property type="term" value="P:DNA recombination"/>
    <property type="evidence" value="ECO:0007669"/>
    <property type="project" value="UniProtKB-KW"/>
</dbReference>
<keyword evidence="2" id="KW-0227">DNA damage</keyword>
<evidence type="ECO:0000259" key="6">
    <source>
        <dbReference type="SMART" id="SM00278"/>
    </source>
</evidence>
<evidence type="ECO:0000313" key="8">
    <source>
        <dbReference type="Proteomes" id="UP000177457"/>
    </source>
</evidence>
<dbReference type="SUPFAM" id="SSF47781">
    <property type="entry name" value="RuvA domain 2-like"/>
    <property type="match status" value="1"/>
</dbReference>
<evidence type="ECO:0000256" key="3">
    <source>
        <dbReference type="ARBA" id="ARBA00023125"/>
    </source>
</evidence>
<dbReference type="InterPro" id="IPR010994">
    <property type="entry name" value="RuvA_2-like"/>
</dbReference>
<dbReference type="EMBL" id="MFQE01000059">
    <property type="protein sequence ID" value="OGH69900.1"/>
    <property type="molecule type" value="Genomic_DNA"/>
</dbReference>
<dbReference type="Pfam" id="PF14520">
    <property type="entry name" value="HHH_5"/>
    <property type="match status" value="1"/>
</dbReference>
<evidence type="ECO:0000256" key="5">
    <source>
        <dbReference type="ARBA" id="ARBA00023204"/>
    </source>
</evidence>
<evidence type="ECO:0000256" key="2">
    <source>
        <dbReference type="ARBA" id="ARBA00022763"/>
    </source>
</evidence>
<proteinExistence type="inferred from homology"/>
<comment type="caution">
    <text evidence="7">The sequence shown here is derived from an EMBL/GenBank/DDBJ whole genome shotgun (WGS) entry which is preliminary data.</text>
</comment>
<dbReference type="GO" id="GO:0003677">
    <property type="term" value="F:DNA binding"/>
    <property type="evidence" value="ECO:0007669"/>
    <property type="project" value="UniProtKB-KW"/>
</dbReference>
<dbReference type="Pfam" id="PF07499">
    <property type="entry name" value="RuvA_C"/>
    <property type="match status" value="1"/>
</dbReference>
<keyword evidence="4" id="KW-0233">DNA recombination</keyword>